<evidence type="ECO:0000313" key="3">
    <source>
        <dbReference type="Proteomes" id="UP000231472"/>
    </source>
</evidence>
<accession>A0A2H0YN14</accession>
<protein>
    <submittedName>
        <fullName evidence="2">Uncharacterized protein</fullName>
    </submittedName>
</protein>
<proteinExistence type="predicted"/>
<feature type="compositionally biased region" description="Basic and acidic residues" evidence="1">
    <location>
        <begin position="37"/>
        <end position="48"/>
    </location>
</feature>
<organism evidence="2 3">
    <name type="scientific">Candidatus Nealsonbacteria bacterium CG08_land_8_20_14_0_20_36_22</name>
    <dbReference type="NCBI Taxonomy" id="1974704"/>
    <lineage>
        <taxon>Bacteria</taxon>
        <taxon>Candidatus Nealsoniibacteriota</taxon>
    </lineage>
</organism>
<dbReference type="Proteomes" id="UP000231472">
    <property type="component" value="Unassembled WGS sequence"/>
</dbReference>
<reference evidence="3" key="1">
    <citation type="submission" date="2017-09" db="EMBL/GenBank/DDBJ databases">
        <title>Depth-based differentiation of microbial function through sediment-hosted aquifers and enrichment of novel symbionts in the deep terrestrial subsurface.</title>
        <authorList>
            <person name="Probst A.J."/>
            <person name="Ladd B."/>
            <person name="Jarett J.K."/>
            <person name="Geller-Mcgrath D.E."/>
            <person name="Sieber C.M.K."/>
            <person name="Emerson J.B."/>
            <person name="Anantharaman K."/>
            <person name="Thomas B.C."/>
            <person name="Malmstrom R."/>
            <person name="Stieglmeier M."/>
            <person name="Klingl A."/>
            <person name="Woyke T."/>
            <person name="Ryan C.M."/>
            <person name="Banfield J.F."/>
        </authorList>
    </citation>
    <scope>NUCLEOTIDE SEQUENCE [LARGE SCALE GENOMIC DNA]</scope>
</reference>
<gene>
    <name evidence="2" type="ORF">COT32_02635</name>
</gene>
<name>A0A2H0YN14_9BACT</name>
<evidence type="ECO:0000313" key="2">
    <source>
        <dbReference type="EMBL" id="PIS39897.1"/>
    </source>
</evidence>
<feature type="region of interest" description="Disordered" evidence="1">
    <location>
        <begin position="1"/>
        <end position="48"/>
    </location>
</feature>
<dbReference type="EMBL" id="PEYC01000054">
    <property type="protein sequence ID" value="PIS39897.1"/>
    <property type="molecule type" value="Genomic_DNA"/>
</dbReference>
<comment type="caution">
    <text evidence="2">The sequence shown here is derived from an EMBL/GenBank/DDBJ whole genome shotgun (WGS) entry which is preliminary data.</text>
</comment>
<dbReference type="AlphaFoldDB" id="A0A2H0YN14"/>
<sequence>MAEKSSHKGAKTRGLSGSKTEVSIKGNRRLDASNSKVAREVERSSGEKSLAKAIRRLNTQANKKKELLVPTPNLDKAKEVAEKVTKGKILIQNLSRTQRRFVK</sequence>
<evidence type="ECO:0000256" key="1">
    <source>
        <dbReference type="SAM" id="MobiDB-lite"/>
    </source>
</evidence>